<name>A0A2P8QZC1_9BACT</name>
<comment type="subcellular location">
    <subcellularLocation>
        <location evidence="11">Cell membrane</location>
        <topology evidence="11">Peripheral membrane protein</topology>
    </subcellularLocation>
    <subcellularLocation>
        <location evidence="2">Endomembrane system</location>
        <topology evidence="2">Peripheral membrane protein</topology>
    </subcellularLocation>
</comment>
<organism evidence="14 15">
    <name type="scientific">Campylobacter blaseri</name>
    <dbReference type="NCBI Taxonomy" id="2042961"/>
    <lineage>
        <taxon>Bacteria</taxon>
        <taxon>Pseudomonadati</taxon>
        <taxon>Campylobacterota</taxon>
        <taxon>Epsilonproteobacteria</taxon>
        <taxon>Campylobacterales</taxon>
        <taxon>Campylobacteraceae</taxon>
        <taxon>Campylobacter</taxon>
    </lineage>
</organism>
<dbReference type="SUPFAM" id="SSF51344">
    <property type="entry name" value="Epsilon subunit of F1F0-ATP synthase N-terminal domain"/>
    <property type="match status" value="1"/>
</dbReference>
<evidence type="ECO:0000256" key="10">
    <source>
        <dbReference type="ARBA" id="ARBA00023310"/>
    </source>
</evidence>
<keyword evidence="9 11" id="KW-0139">CF(1)</keyword>
<dbReference type="GO" id="GO:0012505">
    <property type="term" value="C:endomembrane system"/>
    <property type="evidence" value="ECO:0007669"/>
    <property type="project" value="UniProtKB-SubCell"/>
</dbReference>
<evidence type="ECO:0000256" key="5">
    <source>
        <dbReference type="ARBA" id="ARBA00022475"/>
    </source>
</evidence>
<dbReference type="GO" id="GO:0045259">
    <property type="term" value="C:proton-transporting ATP synthase complex"/>
    <property type="evidence" value="ECO:0007669"/>
    <property type="project" value="UniProtKB-KW"/>
</dbReference>
<dbReference type="InterPro" id="IPR036771">
    <property type="entry name" value="ATPsynth_dsu/esu_N"/>
</dbReference>
<keyword evidence="8 11" id="KW-0472">Membrane</keyword>
<evidence type="ECO:0000256" key="7">
    <source>
        <dbReference type="ARBA" id="ARBA00023065"/>
    </source>
</evidence>
<dbReference type="Proteomes" id="UP000240535">
    <property type="component" value="Unassembled WGS sequence"/>
</dbReference>
<evidence type="ECO:0000256" key="6">
    <source>
        <dbReference type="ARBA" id="ARBA00022519"/>
    </source>
</evidence>
<keyword evidence="7 11" id="KW-0406">Ion transport</keyword>
<proteinExistence type="inferred from homology"/>
<evidence type="ECO:0000313" key="14">
    <source>
        <dbReference type="EMBL" id="PSM51597.1"/>
    </source>
</evidence>
<evidence type="ECO:0000256" key="9">
    <source>
        <dbReference type="ARBA" id="ARBA00023196"/>
    </source>
</evidence>
<evidence type="ECO:0000259" key="13">
    <source>
        <dbReference type="Pfam" id="PF02823"/>
    </source>
</evidence>
<dbReference type="EMBL" id="PDHH01000006">
    <property type="protein sequence ID" value="PSM51597.1"/>
    <property type="molecule type" value="Genomic_DNA"/>
</dbReference>
<dbReference type="Gene3D" id="2.60.15.10">
    <property type="entry name" value="F0F1 ATP synthase delta/epsilon subunit, N-terminal"/>
    <property type="match status" value="1"/>
</dbReference>
<dbReference type="AlphaFoldDB" id="A0A2P8QZC1"/>
<keyword evidence="6" id="KW-0997">Cell inner membrane</keyword>
<dbReference type="GO" id="GO:0005886">
    <property type="term" value="C:plasma membrane"/>
    <property type="evidence" value="ECO:0007669"/>
    <property type="project" value="UniProtKB-SubCell"/>
</dbReference>
<evidence type="ECO:0000256" key="2">
    <source>
        <dbReference type="ARBA" id="ARBA00004184"/>
    </source>
</evidence>
<dbReference type="PANTHER" id="PTHR13822">
    <property type="entry name" value="ATP SYNTHASE DELTA/EPSILON CHAIN"/>
    <property type="match status" value="1"/>
</dbReference>
<dbReference type="NCBIfam" id="TIGR01216">
    <property type="entry name" value="ATP_synt_epsi"/>
    <property type="match status" value="1"/>
</dbReference>
<dbReference type="OrthoDB" id="9799969at2"/>
<dbReference type="HAMAP" id="MF_00530">
    <property type="entry name" value="ATP_synth_epsil_bac"/>
    <property type="match status" value="1"/>
</dbReference>
<comment type="subunit">
    <text evidence="11 12">F-type ATPases have 2 components, CF(1) - the catalytic core - and CF(0) - the membrane proton channel. CF(1) has five subunits: alpha(3), beta(3), gamma(1), delta(1), epsilon(1). CF(0) has three main subunits: a, b and c.</text>
</comment>
<dbReference type="Pfam" id="PF02823">
    <property type="entry name" value="ATP-synt_DE_N"/>
    <property type="match status" value="1"/>
</dbReference>
<comment type="similarity">
    <text evidence="3 11 12">Belongs to the ATPase epsilon chain family.</text>
</comment>
<protein>
    <recommendedName>
        <fullName evidence="11">ATP synthase epsilon chain</fullName>
    </recommendedName>
    <alternativeName>
        <fullName evidence="11">ATP synthase F1 sector epsilon subunit</fullName>
    </alternativeName>
    <alternativeName>
        <fullName evidence="11">F-ATPase epsilon subunit</fullName>
    </alternativeName>
</protein>
<keyword evidence="11" id="KW-0375">Hydrogen ion transport</keyword>
<keyword evidence="5 11" id="KW-1003">Cell membrane</keyword>
<comment type="function">
    <text evidence="1 11">Produces ATP from ADP in the presence of a proton gradient across the membrane.</text>
</comment>
<dbReference type="PANTHER" id="PTHR13822:SF10">
    <property type="entry name" value="ATP SYNTHASE EPSILON CHAIN, CHLOROPLASTIC"/>
    <property type="match status" value="1"/>
</dbReference>
<evidence type="ECO:0000256" key="4">
    <source>
        <dbReference type="ARBA" id="ARBA00022448"/>
    </source>
</evidence>
<reference evidence="15" key="1">
    <citation type="submission" date="2017-10" db="EMBL/GenBank/DDBJ databases">
        <title>Campylobacter species from seals.</title>
        <authorList>
            <person name="Gilbert M.J."/>
            <person name="Zomer A.L."/>
            <person name="Timmerman A.J."/>
            <person name="Duim B."/>
            <person name="Wagenaar J.A."/>
        </authorList>
    </citation>
    <scope>NUCLEOTIDE SEQUENCE [LARGE SCALE GENOMIC DNA]</scope>
    <source>
        <strain evidence="15">17S00004-5</strain>
    </source>
</reference>
<dbReference type="InterPro" id="IPR001469">
    <property type="entry name" value="ATP_synth_F1_dsu/esu"/>
</dbReference>
<keyword evidence="10 11" id="KW-0066">ATP synthesis</keyword>
<dbReference type="GO" id="GO:0046933">
    <property type="term" value="F:proton-transporting ATP synthase activity, rotational mechanism"/>
    <property type="evidence" value="ECO:0007669"/>
    <property type="project" value="UniProtKB-UniRule"/>
</dbReference>
<evidence type="ECO:0000313" key="15">
    <source>
        <dbReference type="Proteomes" id="UP000240535"/>
    </source>
</evidence>
<sequence>MNDKFHLEIVTPTGIVFSDSVKSVQLPGSEGEFGVLPGHAAITTLLSSGLIEIVDLNDEKDIVAISWGYVKVDESKVTVLADGAVYIGGKDNSSIAESMEKAKELIESMGADNVNYANTISRMETHIRVK</sequence>
<feature type="domain" description="ATP synthase F1 complex delta/epsilon subunit N-terminal" evidence="13">
    <location>
        <begin position="5"/>
        <end position="84"/>
    </location>
</feature>
<dbReference type="InterPro" id="IPR020546">
    <property type="entry name" value="ATP_synth_F1_dsu/esu_N"/>
</dbReference>
<dbReference type="RefSeq" id="WP_106872218.1">
    <property type="nucleotide sequence ID" value="NZ_CP053841.1"/>
</dbReference>
<gene>
    <name evidence="11" type="primary">atpC</name>
    <name evidence="14" type="ORF">CQ405_07320</name>
</gene>
<keyword evidence="4 11" id="KW-0813">Transport</keyword>
<dbReference type="GO" id="GO:0005524">
    <property type="term" value="F:ATP binding"/>
    <property type="evidence" value="ECO:0007669"/>
    <property type="project" value="UniProtKB-UniRule"/>
</dbReference>
<keyword evidence="15" id="KW-1185">Reference proteome</keyword>
<evidence type="ECO:0000256" key="3">
    <source>
        <dbReference type="ARBA" id="ARBA00005712"/>
    </source>
</evidence>
<dbReference type="CDD" id="cd12152">
    <property type="entry name" value="F1-ATPase_delta"/>
    <property type="match status" value="1"/>
</dbReference>
<accession>A0A2P8QZC1</accession>
<evidence type="ECO:0000256" key="11">
    <source>
        <dbReference type="HAMAP-Rule" id="MF_00530"/>
    </source>
</evidence>
<evidence type="ECO:0000256" key="8">
    <source>
        <dbReference type="ARBA" id="ARBA00023136"/>
    </source>
</evidence>
<comment type="caution">
    <text evidence="14">The sequence shown here is derived from an EMBL/GenBank/DDBJ whole genome shotgun (WGS) entry which is preliminary data.</text>
</comment>
<evidence type="ECO:0000256" key="1">
    <source>
        <dbReference type="ARBA" id="ARBA00003543"/>
    </source>
</evidence>
<evidence type="ECO:0000256" key="12">
    <source>
        <dbReference type="RuleBase" id="RU003656"/>
    </source>
</evidence>